<organism evidence="3 4">
    <name type="scientific">Geotalea daltonii (strain DSM 22248 / JCM 15807 / FRC-32)</name>
    <name type="common">Geobacter daltonii</name>
    <dbReference type="NCBI Taxonomy" id="316067"/>
    <lineage>
        <taxon>Bacteria</taxon>
        <taxon>Pseudomonadati</taxon>
        <taxon>Thermodesulfobacteriota</taxon>
        <taxon>Desulfuromonadia</taxon>
        <taxon>Geobacterales</taxon>
        <taxon>Geobacteraceae</taxon>
        <taxon>Geotalea</taxon>
    </lineage>
</organism>
<keyword evidence="4" id="KW-1185">Reference proteome</keyword>
<evidence type="ECO:0000313" key="4">
    <source>
        <dbReference type="Proteomes" id="UP000007721"/>
    </source>
</evidence>
<evidence type="ECO:0000313" key="3">
    <source>
        <dbReference type="EMBL" id="ACM20707.1"/>
    </source>
</evidence>
<dbReference type="KEGG" id="geo:Geob_2353"/>
<dbReference type="AlphaFoldDB" id="B9LZF4"/>
<dbReference type="RefSeq" id="WP_012647436.1">
    <property type="nucleotide sequence ID" value="NC_011979.1"/>
</dbReference>
<dbReference type="HOGENOM" id="CLU_145254_0_0_7"/>
<dbReference type="InterPro" id="IPR008972">
    <property type="entry name" value="Cupredoxin"/>
</dbReference>
<feature type="signal peptide" evidence="1">
    <location>
        <begin position="1"/>
        <end position="22"/>
    </location>
</feature>
<evidence type="ECO:0000256" key="1">
    <source>
        <dbReference type="SAM" id="SignalP"/>
    </source>
</evidence>
<evidence type="ECO:0000259" key="2">
    <source>
        <dbReference type="Pfam" id="PF13473"/>
    </source>
</evidence>
<sequence>MGKNGFIGMALLCLAFAFNAHGEEKAFRAVPDNDGVQQVDVVGGSYFFTPKHIVVKANLPVELKVRKEPGAVPHTIVLRAPDAGIDFAVELDKEPKTVKFTPTKVGRYQFFCDKKLPFLESHREKGMFGILEVVAQ</sequence>
<proteinExistence type="predicted"/>
<feature type="domain" description="EfeO-type cupredoxin-like" evidence="2">
    <location>
        <begin position="11"/>
        <end position="113"/>
    </location>
</feature>
<reference evidence="3 4" key="1">
    <citation type="submission" date="2009-01" db="EMBL/GenBank/DDBJ databases">
        <title>Complete sequence of Geobacter sp. FRC-32.</title>
        <authorList>
            <consortium name="US DOE Joint Genome Institute"/>
            <person name="Lucas S."/>
            <person name="Copeland A."/>
            <person name="Lapidus A."/>
            <person name="Glavina del Rio T."/>
            <person name="Dalin E."/>
            <person name="Tice H."/>
            <person name="Bruce D."/>
            <person name="Goodwin L."/>
            <person name="Pitluck S."/>
            <person name="Saunders E."/>
            <person name="Brettin T."/>
            <person name="Detter J.C."/>
            <person name="Han C."/>
            <person name="Larimer F."/>
            <person name="Land M."/>
            <person name="Hauser L."/>
            <person name="Kyrpides N."/>
            <person name="Ovchinnikova G."/>
            <person name="Kostka J."/>
            <person name="Richardson P."/>
        </authorList>
    </citation>
    <scope>NUCLEOTIDE SEQUENCE [LARGE SCALE GENOMIC DNA]</scope>
    <source>
        <strain evidence="4">DSM 22248 / JCM 15807 / FRC-32</strain>
    </source>
</reference>
<dbReference type="OrthoDB" id="9798779at2"/>
<dbReference type="Gene3D" id="2.60.40.420">
    <property type="entry name" value="Cupredoxins - blue copper proteins"/>
    <property type="match status" value="1"/>
</dbReference>
<accession>B9LZF4</accession>
<dbReference type="Proteomes" id="UP000007721">
    <property type="component" value="Chromosome"/>
</dbReference>
<dbReference type="STRING" id="316067.Geob_2353"/>
<dbReference type="Pfam" id="PF13473">
    <property type="entry name" value="Cupredoxin_1"/>
    <property type="match status" value="1"/>
</dbReference>
<name>B9LZF4_GEODF</name>
<dbReference type="InterPro" id="IPR028096">
    <property type="entry name" value="EfeO_Cupredoxin"/>
</dbReference>
<dbReference type="SUPFAM" id="SSF49503">
    <property type="entry name" value="Cupredoxins"/>
    <property type="match status" value="1"/>
</dbReference>
<dbReference type="eggNOG" id="COG3794">
    <property type="taxonomic scope" value="Bacteria"/>
</dbReference>
<gene>
    <name evidence="3" type="ordered locus">Geob_2353</name>
</gene>
<keyword evidence="1" id="KW-0732">Signal</keyword>
<feature type="chain" id="PRO_5002888533" description="EfeO-type cupredoxin-like domain-containing protein" evidence="1">
    <location>
        <begin position="23"/>
        <end position="136"/>
    </location>
</feature>
<protein>
    <recommendedName>
        <fullName evidence="2">EfeO-type cupredoxin-like domain-containing protein</fullName>
    </recommendedName>
</protein>
<dbReference type="EMBL" id="CP001390">
    <property type="protein sequence ID" value="ACM20707.1"/>
    <property type="molecule type" value="Genomic_DNA"/>
</dbReference>